<organism evidence="1 2">
    <name type="scientific">Propionibacterium australiense</name>
    <dbReference type="NCBI Taxonomy" id="119981"/>
    <lineage>
        <taxon>Bacteria</taxon>
        <taxon>Bacillati</taxon>
        <taxon>Actinomycetota</taxon>
        <taxon>Actinomycetes</taxon>
        <taxon>Propionibacteriales</taxon>
        <taxon>Propionibacteriaceae</taxon>
        <taxon>Propionibacterium</taxon>
    </lineage>
</organism>
<dbReference type="EMBL" id="UNQJ01000008">
    <property type="protein sequence ID" value="SYZ33479.1"/>
    <property type="molecule type" value="Genomic_DNA"/>
</dbReference>
<name>A0A383S7X5_9ACTN</name>
<evidence type="ECO:0000313" key="1">
    <source>
        <dbReference type="EMBL" id="SYZ33479.1"/>
    </source>
</evidence>
<keyword evidence="2" id="KW-1185">Reference proteome</keyword>
<gene>
    <name evidence="1" type="ORF">PROPAUS_1398</name>
</gene>
<dbReference type="AlphaFoldDB" id="A0A383S7X5"/>
<evidence type="ECO:0000313" key="2">
    <source>
        <dbReference type="Proteomes" id="UP000263928"/>
    </source>
</evidence>
<dbReference type="Proteomes" id="UP000263928">
    <property type="component" value="Unassembled WGS sequence"/>
</dbReference>
<reference evidence="2" key="1">
    <citation type="submission" date="2018-08" db="EMBL/GenBank/DDBJ databases">
        <authorList>
            <person name="Hornung B."/>
        </authorList>
    </citation>
    <scope>NUCLEOTIDE SEQUENCE [LARGE SCALE GENOMIC DNA]</scope>
</reference>
<protein>
    <submittedName>
        <fullName evidence="1">Uncharacterized protein</fullName>
    </submittedName>
</protein>
<accession>A0A383S7X5</accession>
<proteinExistence type="predicted"/>
<sequence length="39" mass="3998">MIVLFATIVTFVGVVLPLFQGADRSSGMTADGPELTTAA</sequence>